<comment type="caution">
    <text evidence="1">The sequence shown here is derived from an EMBL/GenBank/DDBJ whole genome shotgun (WGS) entry which is preliminary data.</text>
</comment>
<keyword evidence="2" id="KW-1185">Reference proteome</keyword>
<dbReference type="OrthoDB" id="4097864at2"/>
<reference evidence="1 2" key="1">
    <citation type="submission" date="2019-12" db="EMBL/GenBank/DDBJ databases">
        <title>Nocardia macrotermitis sp. nov. and Nocardia aurantia sp. nov., isolated from the gut of the fungus growing-termite Macrotermes natalensis.</title>
        <authorList>
            <person name="Christine B."/>
            <person name="Rene B."/>
        </authorList>
    </citation>
    <scope>NUCLEOTIDE SEQUENCE [LARGE SCALE GENOMIC DNA]</scope>
    <source>
        <strain evidence="1 2">DSM 102126</strain>
    </source>
</reference>
<dbReference type="RefSeq" id="WP_161104478.1">
    <property type="nucleotide sequence ID" value="NZ_JBHLYI010000007.1"/>
</dbReference>
<dbReference type="EMBL" id="WUTW01000004">
    <property type="protein sequence ID" value="MXQ66267.1"/>
    <property type="molecule type" value="Genomic_DNA"/>
</dbReference>
<name>A0A6I4W818_9ACTN</name>
<dbReference type="Gene3D" id="3.40.630.30">
    <property type="match status" value="1"/>
</dbReference>
<dbReference type="SUPFAM" id="SSF55729">
    <property type="entry name" value="Acyl-CoA N-acyltransferases (Nat)"/>
    <property type="match status" value="1"/>
</dbReference>
<gene>
    <name evidence="1" type="ORF">GQ466_19815</name>
</gene>
<dbReference type="InterPro" id="IPR016181">
    <property type="entry name" value="Acyl_CoA_acyltransferase"/>
</dbReference>
<evidence type="ECO:0000313" key="2">
    <source>
        <dbReference type="Proteomes" id="UP000431901"/>
    </source>
</evidence>
<protein>
    <recommendedName>
        <fullName evidence="3">N-acetyltransferase domain-containing protein</fullName>
    </recommendedName>
</protein>
<evidence type="ECO:0000313" key="1">
    <source>
        <dbReference type="EMBL" id="MXQ66267.1"/>
    </source>
</evidence>
<sequence>MAGTGVFDADAHFVLPDGRQVVAGEFHDPLSGRECCLIETVPDALVGTSAAHGLLTEFARTSFPGAERVLVRLGDRAAEIPGFRDHLYYVRLDAPPADAAERPADPRVRPAAERDRPKVAGWLDRAFRDAMTAVADDPAPEATAAQAAAVAGHPDARSFVAECAGTDIGHITLITGQFDALTGRDYIELLDMLVEPDHPARSAAERRLVATAGAFAAAAGLPLIGHVVCGAPPARTGPAVLAALERRGWVFDHKYQTFDLR</sequence>
<dbReference type="Proteomes" id="UP000431901">
    <property type="component" value="Unassembled WGS sequence"/>
</dbReference>
<organism evidence="1 2">
    <name type="scientific">Actinomadura rayongensis</name>
    <dbReference type="NCBI Taxonomy" id="1429076"/>
    <lineage>
        <taxon>Bacteria</taxon>
        <taxon>Bacillati</taxon>
        <taxon>Actinomycetota</taxon>
        <taxon>Actinomycetes</taxon>
        <taxon>Streptosporangiales</taxon>
        <taxon>Thermomonosporaceae</taxon>
        <taxon>Actinomadura</taxon>
    </lineage>
</organism>
<proteinExistence type="predicted"/>
<evidence type="ECO:0008006" key="3">
    <source>
        <dbReference type="Google" id="ProtNLM"/>
    </source>
</evidence>
<accession>A0A6I4W818</accession>
<dbReference type="AlphaFoldDB" id="A0A6I4W818"/>